<comment type="caution">
    <text evidence="1">The sequence shown here is derived from an EMBL/GenBank/DDBJ whole genome shotgun (WGS) entry which is preliminary data.</text>
</comment>
<sequence>MHTDYPALHRTCHISLYPQWDSQSIQPTSMFFGAWEETGGPGGNPRKHKENIQTLFLQSYTFWTNIFTFYCILPVKLGNLIQDYNKSSCSCSIQMGFLLCVVSR</sequence>
<dbReference type="Proteomes" id="UP000824782">
    <property type="component" value="Unassembled WGS sequence"/>
</dbReference>
<protein>
    <submittedName>
        <fullName evidence="1">Uncharacterized protein</fullName>
    </submittedName>
</protein>
<evidence type="ECO:0000313" key="1">
    <source>
        <dbReference type="EMBL" id="KAG8554099.1"/>
    </source>
</evidence>
<organism evidence="1 2">
    <name type="scientific">Engystomops pustulosus</name>
    <name type="common">Tungara frog</name>
    <name type="synonym">Physalaemus pustulosus</name>
    <dbReference type="NCBI Taxonomy" id="76066"/>
    <lineage>
        <taxon>Eukaryota</taxon>
        <taxon>Metazoa</taxon>
        <taxon>Chordata</taxon>
        <taxon>Craniata</taxon>
        <taxon>Vertebrata</taxon>
        <taxon>Euteleostomi</taxon>
        <taxon>Amphibia</taxon>
        <taxon>Batrachia</taxon>
        <taxon>Anura</taxon>
        <taxon>Neobatrachia</taxon>
        <taxon>Hyloidea</taxon>
        <taxon>Leptodactylidae</taxon>
        <taxon>Leiuperinae</taxon>
        <taxon>Engystomops</taxon>
    </lineage>
</organism>
<name>A0AAV7A2R4_ENGPU</name>
<gene>
    <name evidence="1" type="ORF">GDO81_003660</name>
</gene>
<dbReference type="EMBL" id="WNYA01000010">
    <property type="protein sequence ID" value="KAG8554099.1"/>
    <property type="molecule type" value="Genomic_DNA"/>
</dbReference>
<evidence type="ECO:0000313" key="2">
    <source>
        <dbReference type="Proteomes" id="UP000824782"/>
    </source>
</evidence>
<keyword evidence="2" id="KW-1185">Reference proteome</keyword>
<dbReference type="AlphaFoldDB" id="A0AAV7A2R4"/>
<reference evidence="1" key="1">
    <citation type="thesis" date="2020" institute="ProQuest LLC" country="789 East Eisenhower Parkway, Ann Arbor, MI, USA">
        <title>Comparative Genomics and Chromosome Evolution.</title>
        <authorList>
            <person name="Mudd A.B."/>
        </authorList>
    </citation>
    <scope>NUCLEOTIDE SEQUENCE</scope>
    <source>
        <strain evidence="1">237g6f4</strain>
        <tissue evidence="1">Blood</tissue>
    </source>
</reference>
<proteinExistence type="predicted"/>
<accession>A0AAV7A2R4</accession>